<dbReference type="InterPro" id="IPR001455">
    <property type="entry name" value="TusA-like"/>
</dbReference>
<name>A0ABV1DBZ6_9FIRM</name>
<evidence type="ECO:0000313" key="5">
    <source>
        <dbReference type="Proteomes" id="UP001454086"/>
    </source>
</evidence>
<evidence type="ECO:0000259" key="3">
    <source>
        <dbReference type="PROSITE" id="PS01148"/>
    </source>
</evidence>
<dbReference type="Pfam" id="PF01206">
    <property type="entry name" value="TusA"/>
    <property type="match status" value="1"/>
</dbReference>
<sequence length="243" mass="25580">MRLDERGKQCPLPVIDTKKALERCHAGEVVEVVVDNEIAVQNLRKMADHKGLKSSYEKAGDREFQVRITAGAAGPEKTDGAGSGAGIGPDDGIVSGTGIGPDDGAGSGTGTGSDAGDTRDARDTVCQPDCRRKGMVVVLSSNLMGQGDGTLGKLLMKGFVYALTEQDSLPETVLLYNSGAYLSCEGSDNVEDLKNLEAQGVEILTCGTCLNHYGLADKLKVGSVTNMYEIVERMTGARLLVRP</sequence>
<gene>
    <name evidence="4" type="primary">yedF</name>
    <name evidence="4" type="ORF">WMQ36_23345</name>
</gene>
<dbReference type="InterPro" id="IPR036868">
    <property type="entry name" value="TusA-like_sf"/>
</dbReference>
<organism evidence="4 5">
    <name type="scientific">Enterocloster hominis</name>
    <name type="common">ex Hitch et al. 2024</name>
    <dbReference type="NCBI Taxonomy" id="1917870"/>
    <lineage>
        <taxon>Bacteria</taxon>
        <taxon>Bacillati</taxon>
        <taxon>Bacillota</taxon>
        <taxon>Clostridia</taxon>
        <taxon>Lachnospirales</taxon>
        <taxon>Lachnospiraceae</taxon>
        <taxon>Enterocloster</taxon>
    </lineage>
</organism>
<dbReference type="RefSeq" id="WP_349118623.1">
    <property type="nucleotide sequence ID" value="NZ_JBBMFM010000134.1"/>
</dbReference>
<dbReference type="InterPro" id="IPR027396">
    <property type="entry name" value="DsrEFH-like"/>
</dbReference>
<dbReference type="InterPro" id="IPR019870">
    <property type="entry name" value="Se_metab_YedF"/>
</dbReference>
<dbReference type="SUPFAM" id="SSF75169">
    <property type="entry name" value="DsrEFH-like"/>
    <property type="match status" value="1"/>
</dbReference>
<keyword evidence="5" id="KW-1185">Reference proteome</keyword>
<protein>
    <submittedName>
        <fullName evidence="4">Sulfurtransferase-like selenium metabolism protein YedF</fullName>
    </submittedName>
</protein>
<feature type="domain" description="UPF0033" evidence="3">
    <location>
        <begin position="3"/>
        <end position="27"/>
    </location>
</feature>
<dbReference type="PROSITE" id="PS01148">
    <property type="entry name" value="UPF0033"/>
    <property type="match status" value="1"/>
</dbReference>
<evidence type="ECO:0000256" key="2">
    <source>
        <dbReference type="SAM" id="MobiDB-lite"/>
    </source>
</evidence>
<reference evidence="4 5" key="1">
    <citation type="submission" date="2024-03" db="EMBL/GenBank/DDBJ databases">
        <title>Human intestinal bacterial collection.</title>
        <authorList>
            <person name="Pauvert C."/>
            <person name="Hitch T.C.A."/>
            <person name="Clavel T."/>
        </authorList>
    </citation>
    <scope>NUCLEOTIDE SEQUENCE [LARGE SCALE GENOMIC DNA]</scope>
    <source>
        <strain evidence="4 5">CLA-SR-H021</strain>
    </source>
</reference>
<comment type="similarity">
    <text evidence="1">Belongs to the sulfur carrier protein TusA family.</text>
</comment>
<feature type="region of interest" description="Disordered" evidence="2">
    <location>
        <begin position="70"/>
        <end position="125"/>
    </location>
</feature>
<evidence type="ECO:0000256" key="1">
    <source>
        <dbReference type="ARBA" id="ARBA00008984"/>
    </source>
</evidence>
<dbReference type="Gene3D" id="3.30.110.40">
    <property type="entry name" value="TusA-like domain"/>
    <property type="match status" value="1"/>
</dbReference>
<dbReference type="SUPFAM" id="SSF64307">
    <property type="entry name" value="SirA-like"/>
    <property type="match status" value="1"/>
</dbReference>
<accession>A0ABV1DBZ6</accession>
<dbReference type="PANTHER" id="PTHR33279">
    <property type="entry name" value="SULFUR CARRIER PROTEIN YEDF-RELATED"/>
    <property type="match status" value="1"/>
</dbReference>
<comment type="caution">
    <text evidence="4">The sequence shown here is derived from an EMBL/GenBank/DDBJ whole genome shotgun (WGS) entry which is preliminary data.</text>
</comment>
<dbReference type="NCBIfam" id="TIGR03527">
    <property type="entry name" value="selenium_YedF"/>
    <property type="match status" value="1"/>
</dbReference>
<dbReference type="EMBL" id="JBBMFM010000134">
    <property type="protein sequence ID" value="MEQ2427903.1"/>
    <property type="molecule type" value="Genomic_DNA"/>
</dbReference>
<evidence type="ECO:0000313" key="4">
    <source>
        <dbReference type="EMBL" id="MEQ2427903.1"/>
    </source>
</evidence>
<dbReference type="PANTHER" id="PTHR33279:SF6">
    <property type="entry name" value="SULFUR CARRIER PROTEIN YEDF-RELATED"/>
    <property type="match status" value="1"/>
</dbReference>
<dbReference type="Proteomes" id="UP001454086">
    <property type="component" value="Unassembled WGS sequence"/>
</dbReference>
<feature type="compositionally biased region" description="Gly residues" evidence="2">
    <location>
        <begin position="81"/>
        <end position="113"/>
    </location>
</feature>
<proteinExistence type="inferred from homology"/>